<dbReference type="InterPro" id="IPR001763">
    <property type="entry name" value="Rhodanese-like_dom"/>
</dbReference>
<dbReference type="CDD" id="cd00158">
    <property type="entry name" value="RHOD"/>
    <property type="match status" value="1"/>
</dbReference>
<comment type="caution">
    <text evidence="2">The sequence shown here is derived from an EMBL/GenBank/DDBJ whole genome shotgun (WGS) entry which is preliminary data.</text>
</comment>
<dbReference type="PROSITE" id="PS50206">
    <property type="entry name" value="RHODANESE_3"/>
    <property type="match status" value="1"/>
</dbReference>
<dbReference type="PROSITE" id="PS00380">
    <property type="entry name" value="RHODANESE_1"/>
    <property type="match status" value="1"/>
</dbReference>
<dbReference type="SMART" id="SM00450">
    <property type="entry name" value="RHOD"/>
    <property type="match status" value="1"/>
</dbReference>
<feature type="domain" description="Rhodanese" evidence="1">
    <location>
        <begin position="37"/>
        <end position="115"/>
    </location>
</feature>
<dbReference type="PANTHER" id="PTHR43031">
    <property type="entry name" value="FAD-DEPENDENT OXIDOREDUCTASE"/>
    <property type="match status" value="1"/>
</dbReference>
<evidence type="ECO:0000313" key="2">
    <source>
        <dbReference type="EMBL" id="MDR5713012.1"/>
    </source>
</evidence>
<gene>
    <name evidence="2" type="ORF">RH857_12860</name>
</gene>
<name>A0ABU1FXE1_9MICC</name>
<dbReference type="SUPFAM" id="SSF52821">
    <property type="entry name" value="Rhodanese/Cell cycle control phosphatase"/>
    <property type="match status" value="1"/>
</dbReference>
<dbReference type="RefSeq" id="WP_310538380.1">
    <property type="nucleotide sequence ID" value="NZ_BAAAOC010000068.1"/>
</dbReference>
<dbReference type="Pfam" id="PF00581">
    <property type="entry name" value="Rhodanese"/>
    <property type="match status" value="1"/>
</dbReference>
<evidence type="ECO:0000259" key="1">
    <source>
        <dbReference type="PROSITE" id="PS50206"/>
    </source>
</evidence>
<reference evidence="3" key="1">
    <citation type="submission" date="2023-07" db="EMBL/GenBank/DDBJ databases">
        <title>Description of three actinobacteria isolated from air of manufacturing shop in a pharmaceutical factory.</title>
        <authorList>
            <person name="Zhang D.-F."/>
        </authorList>
    </citation>
    <scope>NUCLEOTIDE SEQUENCE [LARGE SCALE GENOMIC DNA]</scope>
    <source>
        <strain evidence="3">CCTCC AB 207010</strain>
    </source>
</reference>
<protein>
    <submittedName>
        <fullName evidence="2">Rhodanese-like domain-containing protein</fullName>
    </submittedName>
</protein>
<dbReference type="InterPro" id="IPR050229">
    <property type="entry name" value="GlpE_sulfurtransferase"/>
</dbReference>
<sequence>MEDHHDQDFLDRAAAARERINEIPAQGFLGSNEQYRVVLDVRETAEFDQAHLPGAVNLPLGRLNEHASAALPDKDAPIACYCNGGNRGALATEALQQMGYRNVVNIDGGLHAIERQKGQ</sequence>
<dbReference type="InterPro" id="IPR001307">
    <property type="entry name" value="Thiosulphate_STrfase_CS"/>
</dbReference>
<dbReference type="Gene3D" id="3.40.250.10">
    <property type="entry name" value="Rhodanese-like domain"/>
    <property type="match status" value="1"/>
</dbReference>
<accession>A0ABU1FXE1</accession>
<keyword evidence="3" id="KW-1185">Reference proteome</keyword>
<proteinExistence type="predicted"/>
<dbReference type="EMBL" id="JAVKGT010000048">
    <property type="protein sequence ID" value="MDR5713012.1"/>
    <property type="molecule type" value="Genomic_DNA"/>
</dbReference>
<organism evidence="2 3">
    <name type="scientific">Nesterenkonia flava</name>
    <dbReference type="NCBI Taxonomy" id="469799"/>
    <lineage>
        <taxon>Bacteria</taxon>
        <taxon>Bacillati</taxon>
        <taxon>Actinomycetota</taxon>
        <taxon>Actinomycetes</taxon>
        <taxon>Micrococcales</taxon>
        <taxon>Micrococcaceae</taxon>
        <taxon>Nesterenkonia</taxon>
    </lineage>
</organism>
<dbReference type="InterPro" id="IPR036873">
    <property type="entry name" value="Rhodanese-like_dom_sf"/>
</dbReference>
<dbReference type="PANTHER" id="PTHR43031:SF1">
    <property type="entry name" value="PYRIDINE NUCLEOTIDE-DISULPHIDE OXIDOREDUCTASE"/>
    <property type="match status" value="1"/>
</dbReference>
<dbReference type="Proteomes" id="UP001260872">
    <property type="component" value="Unassembled WGS sequence"/>
</dbReference>
<evidence type="ECO:0000313" key="3">
    <source>
        <dbReference type="Proteomes" id="UP001260872"/>
    </source>
</evidence>